<feature type="domain" description="HTH tetR-type" evidence="5">
    <location>
        <begin position="6"/>
        <end position="66"/>
    </location>
</feature>
<dbReference type="InterPro" id="IPR009057">
    <property type="entry name" value="Homeodomain-like_sf"/>
</dbReference>
<evidence type="ECO:0000259" key="5">
    <source>
        <dbReference type="PROSITE" id="PS50977"/>
    </source>
</evidence>
<accession>A0ABV7U664</accession>
<evidence type="ECO:0000256" key="3">
    <source>
        <dbReference type="ARBA" id="ARBA00023163"/>
    </source>
</evidence>
<name>A0ABV7U664_9RHOB</name>
<keyword evidence="3" id="KW-0804">Transcription</keyword>
<keyword evidence="2 4" id="KW-0238">DNA-binding</keyword>
<reference evidence="7" key="1">
    <citation type="journal article" date="2019" name="Int. J. Syst. Evol. Microbiol.">
        <title>The Global Catalogue of Microorganisms (GCM) 10K type strain sequencing project: providing services to taxonomists for standard genome sequencing and annotation.</title>
        <authorList>
            <consortium name="The Broad Institute Genomics Platform"/>
            <consortium name="The Broad Institute Genome Sequencing Center for Infectious Disease"/>
            <person name="Wu L."/>
            <person name="Ma J."/>
        </authorList>
    </citation>
    <scope>NUCLEOTIDE SEQUENCE [LARGE SCALE GENOMIC DNA]</scope>
    <source>
        <strain evidence="7">KCTC 42473</strain>
    </source>
</reference>
<evidence type="ECO:0000313" key="6">
    <source>
        <dbReference type="EMBL" id="MFC3630381.1"/>
    </source>
</evidence>
<sequence>MARPRSIDREKLLDAAEGIMHRQGAAALTIDALARACGITKGGVQYTLGTKDDIIDALFARWNRDYEAKFAAIAGADADPLQRLRAHVAATRQADDLSMTKAASLMAGLMQTPEHLGSTQGWYRDRLAGLDAGTPEGRRARLAFLACEGAFLLHFLRFMPLEDAEWDAVFRDIGGLLEDGGA</sequence>
<dbReference type="EMBL" id="JBHRXY010000010">
    <property type="protein sequence ID" value="MFC3630381.1"/>
    <property type="molecule type" value="Genomic_DNA"/>
</dbReference>
<protein>
    <submittedName>
        <fullName evidence="6">TetR family transcriptional regulator</fullName>
    </submittedName>
</protein>
<keyword evidence="7" id="KW-1185">Reference proteome</keyword>
<evidence type="ECO:0000256" key="2">
    <source>
        <dbReference type="ARBA" id="ARBA00023125"/>
    </source>
</evidence>
<dbReference type="SUPFAM" id="SSF46689">
    <property type="entry name" value="Homeodomain-like"/>
    <property type="match status" value="1"/>
</dbReference>
<feature type="DNA-binding region" description="H-T-H motif" evidence="4">
    <location>
        <begin position="29"/>
        <end position="48"/>
    </location>
</feature>
<evidence type="ECO:0000256" key="4">
    <source>
        <dbReference type="PROSITE-ProRule" id="PRU00335"/>
    </source>
</evidence>
<gene>
    <name evidence="6" type="ORF">ACFOM8_13090</name>
</gene>
<comment type="caution">
    <text evidence="6">The sequence shown here is derived from an EMBL/GenBank/DDBJ whole genome shotgun (WGS) entry which is preliminary data.</text>
</comment>
<dbReference type="Pfam" id="PF17937">
    <property type="entry name" value="TetR_C_28"/>
    <property type="match status" value="1"/>
</dbReference>
<dbReference type="Proteomes" id="UP001595539">
    <property type="component" value="Unassembled WGS sequence"/>
</dbReference>
<proteinExistence type="predicted"/>
<dbReference type="PANTHER" id="PTHR47506">
    <property type="entry name" value="TRANSCRIPTIONAL REGULATORY PROTEIN"/>
    <property type="match status" value="1"/>
</dbReference>
<evidence type="ECO:0000256" key="1">
    <source>
        <dbReference type="ARBA" id="ARBA00023015"/>
    </source>
</evidence>
<dbReference type="InterPro" id="IPR041479">
    <property type="entry name" value="TetR_CgmR_C"/>
</dbReference>
<dbReference type="Pfam" id="PF00440">
    <property type="entry name" value="TetR_N"/>
    <property type="match status" value="1"/>
</dbReference>
<dbReference type="Gene3D" id="1.10.357.10">
    <property type="entry name" value="Tetracycline Repressor, domain 2"/>
    <property type="match status" value="1"/>
</dbReference>
<organism evidence="6 7">
    <name type="scientific">Paracoccus angustae</name>
    <dbReference type="NCBI Taxonomy" id="1671480"/>
    <lineage>
        <taxon>Bacteria</taxon>
        <taxon>Pseudomonadati</taxon>
        <taxon>Pseudomonadota</taxon>
        <taxon>Alphaproteobacteria</taxon>
        <taxon>Rhodobacterales</taxon>
        <taxon>Paracoccaceae</taxon>
        <taxon>Paracoccus</taxon>
    </lineage>
</organism>
<dbReference type="PROSITE" id="PS50977">
    <property type="entry name" value="HTH_TETR_2"/>
    <property type="match status" value="1"/>
</dbReference>
<dbReference type="InterPro" id="IPR001647">
    <property type="entry name" value="HTH_TetR"/>
</dbReference>
<dbReference type="PANTHER" id="PTHR47506:SF1">
    <property type="entry name" value="HTH-TYPE TRANSCRIPTIONAL REGULATOR YJDC"/>
    <property type="match status" value="1"/>
</dbReference>
<keyword evidence="1" id="KW-0805">Transcription regulation</keyword>
<evidence type="ECO:0000313" key="7">
    <source>
        <dbReference type="Proteomes" id="UP001595539"/>
    </source>
</evidence>
<dbReference type="RefSeq" id="WP_377762018.1">
    <property type="nucleotide sequence ID" value="NZ_JBHRXY010000010.1"/>
</dbReference>